<dbReference type="EMBL" id="DXBX01000031">
    <property type="protein sequence ID" value="HIZ32774.1"/>
    <property type="molecule type" value="Genomic_DNA"/>
</dbReference>
<evidence type="ECO:0000313" key="3">
    <source>
        <dbReference type="Proteomes" id="UP000824028"/>
    </source>
</evidence>
<reference evidence="2" key="1">
    <citation type="journal article" date="2021" name="PeerJ">
        <title>Extensive microbial diversity within the chicken gut microbiome revealed by metagenomics and culture.</title>
        <authorList>
            <person name="Gilroy R."/>
            <person name="Ravi A."/>
            <person name="Getino M."/>
            <person name="Pursley I."/>
            <person name="Horton D.L."/>
            <person name="Alikhan N.F."/>
            <person name="Baker D."/>
            <person name="Gharbi K."/>
            <person name="Hall N."/>
            <person name="Watson M."/>
            <person name="Adriaenssens E.M."/>
            <person name="Foster-Nyarko E."/>
            <person name="Jarju S."/>
            <person name="Secka A."/>
            <person name="Antonio M."/>
            <person name="Oren A."/>
            <person name="Chaudhuri R.R."/>
            <person name="La Ragione R."/>
            <person name="Hildebrand F."/>
            <person name="Pallen M.J."/>
        </authorList>
    </citation>
    <scope>NUCLEOTIDE SEQUENCE</scope>
    <source>
        <strain evidence="2">ChiHjej9B8-1298</strain>
    </source>
</reference>
<gene>
    <name evidence="2" type="ORF">H9814_04390</name>
</gene>
<dbReference type="AlphaFoldDB" id="A0A9D2E865"/>
<sequence>MKTLFLYLTLLLVSAQIYSQNLQKSIWGCEMGCSKATVKKAIDKLGFKQSPTIGEKILVNNVDFCGHYFDYVVFSFYLDELHTCEFHITPKQKTEIKSYVNFFKDRYGQPDNIDNNNIHYYNDGQNFIIFQGTEDRFMIVFCNDKILNKSLKGE</sequence>
<evidence type="ECO:0000256" key="1">
    <source>
        <dbReference type="SAM" id="SignalP"/>
    </source>
</evidence>
<feature type="chain" id="PRO_5038474952" evidence="1">
    <location>
        <begin position="20"/>
        <end position="154"/>
    </location>
</feature>
<protein>
    <submittedName>
        <fullName evidence="2">Uncharacterized protein</fullName>
    </submittedName>
</protein>
<accession>A0A9D2E865</accession>
<dbReference type="Proteomes" id="UP000824028">
    <property type="component" value="Unassembled WGS sequence"/>
</dbReference>
<feature type="signal peptide" evidence="1">
    <location>
        <begin position="1"/>
        <end position="19"/>
    </location>
</feature>
<name>A0A9D2E865_9BACE</name>
<proteinExistence type="predicted"/>
<reference evidence="2" key="2">
    <citation type="submission" date="2021-04" db="EMBL/GenBank/DDBJ databases">
        <authorList>
            <person name="Gilroy R."/>
        </authorList>
    </citation>
    <scope>NUCLEOTIDE SEQUENCE</scope>
    <source>
        <strain evidence="2">ChiHjej9B8-1298</strain>
    </source>
</reference>
<comment type="caution">
    <text evidence="2">The sequence shown here is derived from an EMBL/GenBank/DDBJ whole genome shotgun (WGS) entry which is preliminary data.</text>
</comment>
<organism evidence="2 3">
    <name type="scientific">Candidatus Bacteroides merdigallinarum</name>
    <dbReference type="NCBI Taxonomy" id="2838473"/>
    <lineage>
        <taxon>Bacteria</taxon>
        <taxon>Pseudomonadati</taxon>
        <taxon>Bacteroidota</taxon>
        <taxon>Bacteroidia</taxon>
        <taxon>Bacteroidales</taxon>
        <taxon>Bacteroidaceae</taxon>
        <taxon>Bacteroides</taxon>
    </lineage>
</organism>
<keyword evidence="1" id="KW-0732">Signal</keyword>
<evidence type="ECO:0000313" key="2">
    <source>
        <dbReference type="EMBL" id="HIZ32774.1"/>
    </source>
</evidence>